<name>A0A1B4XIL7_9GAMM</name>
<evidence type="ECO:0000313" key="6">
    <source>
        <dbReference type="EMBL" id="BAV34655.1"/>
    </source>
</evidence>
<evidence type="ECO:0000256" key="4">
    <source>
        <dbReference type="ARBA" id="ARBA00023136"/>
    </source>
</evidence>
<dbReference type="EMBL" id="AP014879">
    <property type="protein sequence ID" value="BAV34655.1"/>
    <property type="molecule type" value="Genomic_DNA"/>
</dbReference>
<accession>A0A1B4XIL7</accession>
<dbReference type="NCBIfam" id="NF037968">
    <property type="entry name" value="SemiSWEET_2"/>
    <property type="match status" value="1"/>
</dbReference>
<keyword evidence="4 5" id="KW-0472">Membrane</keyword>
<sequence length="83" mass="9265">MDTNTLGLIAAALTTTAFIPQVVKIWRSRHTKDISLGMFAIFSIGVFLWLLYGIRIDALPVILSNGITLVLSLTILVFKLRYK</sequence>
<dbReference type="GO" id="GO:0016020">
    <property type="term" value="C:membrane"/>
    <property type="evidence" value="ECO:0007669"/>
    <property type="project" value="UniProtKB-SubCell"/>
</dbReference>
<dbReference type="KEGG" id="slim:SCL_2378"/>
<dbReference type="InterPro" id="IPR006603">
    <property type="entry name" value="PQ-loop_rpt"/>
</dbReference>
<organism evidence="6 7">
    <name type="scientific">Sulfuricaulis limicola</name>
    <dbReference type="NCBI Taxonomy" id="1620215"/>
    <lineage>
        <taxon>Bacteria</taxon>
        <taxon>Pseudomonadati</taxon>
        <taxon>Pseudomonadota</taxon>
        <taxon>Gammaproteobacteria</taxon>
        <taxon>Acidiferrobacterales</taxon>
        <taxon>Acidiferrobacteraceae</taxon>
        <taxon>Sulfuricaulis</taxon>
    </lineage>
</organism>
<feature type="transmembrane region" description="Helical" evidence="5">
    <location>
        <begin position="58"/>
        <end position="78"/>
    </location>
</feature>
<feature type="transmembrane region" description="Helical" evidence="5">
    <location>
        <begin position="6"/>
        <end position="23"/>
    </location>
</feature>
<dbReference type="InParanoid" id="A0A1B4XIL7"/>
<dbReference type="RefSeq" id="WP_096361370.1">
    <property type="nucleotide sequence ID" value="NZ_AP014879.1"/>
</dbReference>
<protein>
    <submittedName>
        <fullName evidence="6">Membrane protein</fullName>
    </submittedName>
</protein>
<evidence type="ECO:0000256" key="1">
    <source>
        <dbReference type="ARBA" id="ARBA00004141"/>
    </source>
</evidence>
<keyword evidence="2 5" id="KW-0812">Transmembrane</keyword>
<proteinExistence type="predicted"/>
<dbReference type="Proteomes" id="UP000243180">
    <property type="component" value="Chromosome"/>
</dbReference>
<keyword evidence="7" id="KW-1185">Reference proteome</keyword>
<gene>
    <name evidence="6" type="ORF">SCL_2378</name>
</gene>
<dbReference type="Pfam" id="PF04193">
    <property type="entry name" value="PQ-loop"/>
    <property type="match status" value="1"/>
</dbReference>
<dbReference type="GO" id="GO:0051119">
    <property type="term" value="F:sugar transmembrane transporter activity"/>
    <property type="evidence" value="ECO:0007669"/>
    <property type="project" value="InterPro"/>
</dbReference>
<evidence type="ECO:0000256" key="5">
    <source>
        <dbReference type="SAM" id="Phobius"/>
    </source>
</evidence>
<comment type="subcellular location">
    <subcellularLocation>
        <location evidence="1">Membrane</location>
        <topology evidence="1">Multi-pass membrane protein</topology>
    </subcellularLocation>
</comment>
<dbReference type="AlphaFoldDB" id="A0A1B4XIL7"/>
<evidence type="ECO:0000313" key="7">
    <source>
        <dbReference type="Proteomes" id="UP000243180"/>
    </source>
</evidence>
<dbReference type="OrthoDB" id="122062at2"/>
<dbReference type="Gene3D" id="1.20.1280.290">
    <property type="match status" value="1"/>
</dbReference>
<evidence type="ECO:0000256" key="2">
    <source>
        <dbReference type="ARBA" id="ARBA00022692"/>
    </source>
</evidence>
<feature type="transmembrane region" description="Helical" evidence="5">
    <location>
        <begin position="35"/>
        <end position="52"/>
    </location>
</feature>
<keyword evidence="3 5" id="KW-1133">Transmembrane helix</keyword>
<evidence type="ECO:0000256" key="3">
    <source>
        <dbReference type="ARBA" id="ARBA00022989"/>
    </source>
</evidence>
<reference evidence="6 7" key="1">
    <citation type="submission" date="2015-05" db="EMBL/GenBank/DDBJ databases">
        <title>Complete genome sequence of a sulfur-oxidizing gammaproteobacterium strain HA5.</title>
        <authorList>
            <person name="Miura A."/>
            <person name="Kojima H."/>
            <person name="Fukui M."/>
        </authorList>
    </citation>
    <scope>NUCLEOTIDE SEQUENCE [LARGE SCALE GENOMIC DNA]</scope>
    <source>
        <strain evidence="6 7">HA5</strain>
    </source>
</reference>
<dbReference type="InterPro" id="IPR047662">
    <property type="entry name" value="SemiSWEET"/>
</dbReference>